<dbReference type="Gene3D" id="3.30.10.20">
    <property type="match status" value="3"/>
</dbReference>
<dbReference type="OrthoDB" id="54740at2"/>
<gene>
    <name evidence="2" type="ordered locus">Trad_2734</name>
</gene>
<dbReference type="InterPro" id="IPR005543">
    <property type="entry name" value="PASTA_dom"/>
</dbReference>
<name>D7CV10_TRURR</name>
<dbReference type="SMART" id="SM00740">
    <property type="entry name" value="PASTA"/>
    <property type="match status" value="4"/>
</dbReference>
<dbReference type="STRING" id="649638.Trad_2734"/>
<accession>D7CV10</accession>
<dbReference type="CDD" id="cd06577">
    <property type="entry name" value="PASTA_pknB"/>
    <property type="match status" value="3"/>
</dbReference>
<dbReference type="PROSITE" id="PS51178">
    <property type="entry name" value="PASTA"/>
    <property type="match status" value="4"/>
</dbReference>
<dbReference type="Proteomes" id="UP000000379">
    <property type="component" value="Chromosome"/>
</dbReference>
<feature type="domain" description="PASTA" evidence="1">
    <location>
        <begin position="268"/>
        <end position="334"/>
    </location>
</feature>
<reference evidence="2 3" key="2">
    <citation type="journal article" date="2011" name="Stand. Genomic Sci.">
        <title>Complete genome sequence of Truepera radiovictrix type strain (RQ-24).</title>
        <authorList>
            <person name="Ivanova N."/>
            <person name="Rohde C."/>
            <person name="Munk C."/>
            <person name="Nolan M."/>
            <person name="Lucas S."/>
            <person name="Del Rio T.G."/>
            <person name="Tice H."/>
            <person name="Deshpande S."/>
            <person name="Cheng J.F."/>
            <person name="Tapia R."/>
            <person name="Han C."/>
            <person name="Goodwin L."/>
            <person name="Pitluck S."/>
            <person name="Liolios K."/>
            <person name="Mavromatis K."/>
            <person name="Mikhailova N."/>
            <person name="Pati A."/>
            <person name="Chen A."/>
            <person name="Palaniappan K."/>
            <person name="Land M."/>
            <person name="Hauser L."/>
            <person name="Chang Y.J."/>
            <person name="Jeffries C.D."/>
            <person name="Brambilla E."/>
            <person name="Rohde M."/>
            <person name="Goker M."/>
            <person name="Tindall B.J."/>
            <person name="Woyke T."/>
            <person name="Bristow J."/>
            <person name="Eisen J.A."/>
            <person name="Markowitz V."/>
            <person name="Hugenholtz P."/>
            <person name="Kyrpides N.C."/>
            <person name="Klenk H.P."/>
            <person name="Lapidus A."/>
        </authorList>
    </citation>
    <scope>NUCLEOTIDE SEQUENCE [LARGE SCALE GENOMIC DNA]</scope>
    <source>
        <strain evidence="3">DSM 17093 / CIP 108686 / LMG 22925 / RQ-24</strain>
    </source>
</reference>
<feature type="domain" description="PASTA" evidence="1">
    <location>
        <begin position="411"/>
        <end position="475"/>
    </location>
</feature>
<dbReference type="EMBL" id="CP002049">
    <property type="protein sequence ID" value="ADI15837.1"/>
    <property type="molecule type" value="Genomic_DNA"/>
</dbReference>
<feature type="domain" description="PASTA" evidence="1">
    <location>
        <begin position="194"/>
        <end position="265"/>
    </location>
</feature>
<dbReference type="HOGENOM" id="CLU_478908_0_0_0"/>
<proteinExistence type="predicted"/>
<protein>
    <submittedName>
        <fullName evidence="2">PASTA domain containing protein</fullName>
    </submittedName>
</protein>
<dbReference type="Pfam" id="PF03793">
    <property type="entry name" value="PASTA"/>
    <property type="match status" value="2"/>
</dbReference>
<dbReference type="RefSeq" id="WP_013179197.1">
    <property type="nucleotide sequence ID" value="NC_014221.1"/>
</dbReference>
<sequence>MLDGKYEITAEREITPHSTLFGGTAPDGTAVQIVWYDLRTPDDERAFERYRAALRALKRQGLAAVYDLVARPGAYYVAWFAPPGTARLTAAELDPATRDALTAALPPHGSLTEADVRLDAAGKVQLYGLPFVLPSATLPPRSAPLAEARAATPKPAALARARPDRWELRPALLGITLALAGCWLLLVSFYRTVQTGTVTVPELRGAEVNRAAEVLHTLGLAVAAVPVAPRDASLEEAAAGTVLELTPAAGTLLRPGRTVNLRYAPPGHPSPQMVPELRGQSLAEAERTLAAHGLSVGEVARVHADASTGTVLAPAPGVGAPAPLSGSVALLVSDGPKGEVTFLPDLTGLPLADALTLAQLAGLAPPLVERVHGSGRAPDTVLAQSLPPRVPFPRDGTRLRLTVAGASESRAPSVGGTPDFTGLPLAEAQRSARALGARAEVAAQVSTLELPEGVVMQDPPPGSPLTERVALTLNVHPQPLPLPTPQARVHRGEVRRARYRWVLEPGIPAQRALVTAQTLAGERTVVLRDRLVSGGDELTGIWLTTAPGPITFTLTLNGLPYGEPITVNP</sequence>
<evidence type="ECO:0000259" key="1">
    <source>
        <dbReference type="PROSITE" id="PS51178"/>
    </source>
</evidence>
<keyword evidence="3" id="KW-1185">Reference proteome</keyword>
<dbReference type="AlphaFoldDB" id="D7CV10"/>
<dbReference type="KEGG" id="tra:Trad_2734"/>
<evidence type="ECO:0000313" key="2">
    <source>
        <dbReference type="EMBL" id="ADI15837.1"/>
    </source>
</evidence>
<reference evidence="3" key="1">
    <citation type="submission" date="2010-05" db="EMBL/GenBank/DDBJ databases">
        <title>The complete genome of Truepera radiovictris DSM 17093.</title>
        <authorList>
            <consortium name="US DOE Joint Genome Institute (JGI-PGF)"/>
            <person name="Lucas S."/>
            <person name="Copeland A."/>
            <person name="Lapidus A."/>
            <person name="Glavina del Rio T."/>
            <person name="Dalin E."/>
            <person name="Tice H."/>
            <person name="Bruce D."/>
            <person name="Goodwin L."/>
            <person name="Pitluck S."/>
            <person name="Kyrpides N."/>
            <person name="Mavromatis K."/>
            <person name="Ovchinnikova G."/>
            <person name="Munk A.C."/>
            <person name="Detter J.C."/>
            <person name="Han C."/>
            <person name="Tapia R."/>
            <person name="Land M."/>
            <person name="Hauser L."/>
            <person name="Markowitz V."/>
            <person name="Cheng J.-F."/>
            <person name="Hugenholtz P."/>
            <person name="Woyke T."/>
            <person name="Wu D."/>
            <person name="Tindall B."/>
            <person name="Pomrenke H.G."/>
            <person name="Brambilla E."/>
            <person name="Klenk H.-P."/>
            <person name="Eisen J.A."/>
        </authorList>
    </citation>
    <scope>NUCLEOTIDE SEQUENCE [LARGE SCALE GENOMIC DNA]</scope>
    <source>
        <strain evidence="3">DSM 17093 / CIP 108686 / LMG 22925 / RQ-24</strain>
    </source>
</reference>
<organism evidence="2 3">
    <name type="scientific">Truepera radiovictrix (strain DSM 17093 / CIP 108686 / LMG 22925 / RQ-24)</name>
    <dbReference type="NCBI Taxonomy" id="649638"/>
    <lineage>
        <taxon>Bacteria</taxon>
        <taxon>Thermotogati</taxon>
        <taxon>Deinococcota</taxon>
        <taxon>Deinococci</taxon>
        <taxon>Trueperales</taxon>
        <taxon>Trueperaceae</taxon>
        <taxon>Truepera</taxon>
    </lineage>
</organism>
<evidence type="ECO:0000313" key="3">
    <source>
        <dbReference type="Proteomes" id="UP000000379"/>
    </source>
</evidence>
<feature type="domain" description="PASTA" evidence="1">
    <location>
        <begin position="337"/>
        <end position="405"/>
    </location>
</feature>
<dbReference type="eggNOG" id="COG2815">
    <property type="taxonomic scope" value="Bacteria"/>
</dbReference>